<proteinExistence type="predicted"/>
<dbReference type="PRINTS" id="PR00162">
    <property type="entry name" value="RIESKE"/>
</dbReference>
<dbReference type="RefSeq" id="WP_345363210.1">
    <property type="nucleotide sequence ID" value="NZ_BAABII010000009.1"/>
</dbReference>
<dbReference type="Pfam" id="PF00355">
    <property type="entry name" value="Rieske"/>
    <property type="match status" value="1"/>
</dbReference>
<reference evidence="7 8" key="1">
    <citation type="submission" date="2024-08" db="EMBL/GenBank/DDBJ databases">
        <title>Genome mining of Saccharopolyspora cebuensis PGLac3 from Nigerian medicinal plant.</title>
        <authorList>
            <person name="Ezeobiora C.E."/>
            <person name="Igbokwe N.H."/>
            <person name="Amin D.H."/>
            <person name="Mendie U.E."/>
        </authorList>
    </citation>
    <scope>NUCLEOTIDE SEQUENCE [LARGE SCALE GENOMIC DNA]</scope>
    <source>
        <strain evidence="7 8">PGLac3</strain>
    </source>
</reference>
<evidence type="ECO:0000256" key="1">
    <source>
        <dbReference type="ARBA" id="ARBA00022714"/>
    </source>
</evidence>
<dbReference type="Gene3D" id="3.30.9.10">
    <property type="entry name" value="D-Amino Acid Oxidase, subunit A, domain 2"/>
    <property type="match status" value="1"/>
</dbReference>
<evidence type="ECO:0000256" key="4">
    <source>
        <dbReference type="ARBA" id="ARBA00023014"/>
    </source>
</evidence>
<dbReference type="SUPFAM" id="SSF50022">
    <property type="entry name" value="ISP domain"/>
    <property type="match status" value="1"/>
</dbReference>
<dbReference type="Gene3D" id="3.50.50.60">
    <property type="entry name" value="FAD/NAD(P)-binding domain"/>
    <property type="match status" value="1"/>
</dbReference>
<dbReference type="SUPFAM" id="SSF51971">
    <property type="entry name" value="Nucleotide-binding domain"/>
    <property type="match status" value="1"/>
</dbReference>
<sequence length="498" mass="53362">MDAVRDSLWSEVDRPEHPALRGEHRCDVVVVGAGIAGLTTALQLARRGVRVAVVEAGRVAGATTAYNTAKATALQSTVHSAIRAHRGTEAAQVYAAANTHAVAEIARLAEQEGIECDLRRRPAYTYATGASDLPAVEQEAQAAREAGLPITFSTVVDLPFPVAGAVKLDDQIEFHPVRYALGLAAALVRAGGAIFEGTRALRLREGSPCRVETEHGTAVGDRVVVATHYPVWDRGFYFARLEPHRSYALAARIRGDAPQDLGINTGQPTRSIRSYDGRLVLAGEGHPAGAVAGTGPYDRLEAFAREHWDVAEVTHRWSAQDPVPYDRFPMVGPYTPVSARTYVATGFMKWGLTGGTFAGTVLADLITGQDNAWAEALSPNRVSPRAAPVLGKMNLRVGAHFAADRMVRSQVEEVDEIPSGEARIVRDGVELSGVYRDDDGGLHAVGLRCTHLGCLVRFNGAERTWDCPCHGSRFDVDGGVLEGPAVRPLPSKEPKPPS</sequence>
<evidence type="ECO:0000256" key="2">
    <source>
        <dbReference type="ARBA" id="ARBA00022723"/>
    </source>
</evidence>
<dbReference type="InterPro" id="IPR006076">
    <property type="entry name" value="FAD-dep_OxRdtase"/>
</dbReference>
<dbReference type="InterPro" id="IPR017941">
    <property type="entry name" value="Rieske_2Fe-2S"/>
</dbReference>
<dbReference type="InterPro" id="IPR005805">
    <property type="entry name" value="Rieske_Fe-S_prot_C"/>
</dbReference>
<keyword evidence="5" id="KW-1015">Disulfide bond</keyword>
<keyword evidence="2" id="KW-0479">Metal-binding</keyword>
<keyword evidence="3" id="KW-0408">Iron</keyword>
<organism evidence="7 8">
    <name type="scientific">Saccharopolyspora cebuensis</name>
    <dbReference type="NCBI Taxonomy" id="418759"/>
    <lineage>
        <taxon>Bacteria</taxon>
        <taxon>Bacillati</taxon>
        <taxon>Actinomycetota</taxon>
        <taxon>Actinomycetes</taxon>
        <taxon>Pseudonocardiales</taxon>
        <taxon>Pseudonocardiaceae</taxon>
        <taxon>Saccharopolyspora</taxon>
    </lineage>
</organism>
<keyword evidence="8" id="KW-1185">Reference proteome</keyword>
<evidence type="ECO:0000259" key="6">
    <source>
        <dbReference type="PROSITE" id="PS51296"/>
    </source>
</evidence>
<name>A0ABV4CFX9_9PSEU</name>
<comment type="caution">
    <text evidence="7">The sequence shown here is derived from an EMBL/GenBank/DDBJ whole genome shotgun (WGS) entry which is preliminary data.</text>
</comment>
<dbReference type="EMBL" id="JBGEHV010000016">
    <property type="protein sequence ID" value="MEY8040000.1"/>
    <property type="molecule type" value="Genomic_DNA"/>
</dbReference>
<evidence type="ECO:0000313" key="8">
    <source>
        <dbReference type="Proteomes" id="UP001564626"/>
    </source>
</evidence>
<gene>
    <name evidence="7" type="ORF">AB8O55_11390</name>
</gene>
<evidence type="ECO:0000256" key="5">
    <source>
        <dbReference type="ARBA" id="ARBA00023157"/>
    </source>
</evidence>
<dbReference type="Gene3D" id="2.102.10.10">
    <property type="entry name" value="Rieske [2Fe-2S] iron-sulphur domain"/>
    <property type="match status" value="1"/>
</dbReference>
<evidence type="ECO:0000256" key="3">
    <source>
        <dbReference type="ARBA" id="ARBA00023004"/>
    </source>
</evidence>
<dbReference type="Pfam" id="PF01266">
    <property type="entry name" value="DAO"/>
    <property type="match status" value="1"/>
</dbReference>
<dbReference type="PANTHER" id="PTHR13847">
    <property type="entry name" value="SARCOSINE DEHYDROGENASE-RELATED"/>
    <property type="match status" value="1"/>
</dbReference>
<accession>A0ABV4CFX9</accession>
<keyword evidence="4" id="KW-0411">Iron-sulfur</keyword>
<dbReference type="InterPro" id="IPR036922">
    <property type="entry name" value="Rieske_2Fe-2S_sf"/>
</dbReference>
<dbReference type="PANTHER" id="PTHR13847:SF274">
    <property type="entry name" value="RIESKE 2FE-2S IRON-SULFUR PROTEIN YHFW-RELATED"/>
    <property type="match status" value="1"/>
</dbReference>
<dbReference type="PROSITE" id="PS51296">
    <property type="entry name" value="RIESKE"/>
    <property type="match status" value="1"/>
</dbReference>
<dbReference type="Proteomes" id="UP001564626">
    <property type="component" value="Unassembled WGS sequence"/>
</dbReference>
<feature type="domain" description="Rieske" evidence="6">
    <location>
        <begin position="409"/>
        <end position="491"/>
    </location>
</feature>
<keyword evidence="1" id="KW-0001">2Fe-2S</keyword>
<protein>
    <submittedName>
        <fullName evidence="7">FAD-dependent oxidoreductase</fullName>
    </submittedName>
</protein>
<dbReference type="InterPro" id="IPR036188">
    <property type="entry name" value="FAD/NAD-bd_sf"/>
</dbReference>
<evidence type="ECO:0000313" key="7">
    <source>
        <dbReference type="EMBL" id="MEY8040000.1"/>
    </source>
</evidence>